<sequence>MLGFFEPSLPVLLLIFLLLCIGAPSSTDAWGREGHKLICKIAENRLLPEAKAAVRRVLEGRKLEDLCSWADETEAKRKYPQSGPLHYVQIQGDTCDFCYGSNLLLFMH</sequence>
<reference evidence="11" key="1">
    <citation type="submission" date="2017-07" db="EMBL/GenBank/DDBJ databases">
        <title>Taro Niue Genome Assembly and Annotation.</title>
        <authorList>
            <person name="Atibalentja N."/>
            <person name="Keating K."/>
            <person name="Fields C.J."/>
        </authorList>
    </citation>
    <scope>NUCLEOTIDE SEQUENCE</scope>
    <source>
        <strain evidence="11">Niue_2</strain>
        <tissue evidence="11">Leaf</tissue>
    </source>
</reference>
<evidence type="ECO:0000256" key="10">
    <source>
        <dbReference type="SAM" id="SignalP"/>
    </source>
</evidence>
<dbReference type="InterPro" id="IPR008947">
    <property type="entry name" value="PLipase_C/P1_nuclease_dom_sf"/>
</dbReference>
<dbReference type="GO" id="GO:0006308">
    <property type="term" value="P:DNA catabolic process"/>
    <property type="evidence" value="ECO:0007669"/>
    <property type="project" value="InterPro"/>
</dbReference>
<feature type="signal peptide" evidence="10">
    <location>
        <begin position="1"/>
        <end position="29"/>
    </location>
</feature>
<keyword evidence="5" id="KW-0479">Metal-binding</keyword>
<protein>
    <recommendedName>
        <fullName evidence="3">Aspergillus nuclease S1</fullName>
        <ecNumber evidence="3">3.1.30.1</ecNumber>
    </recommendedName>
</protein>
<evidence type="ECO:0000256" key="8">
    <source>
        <dbReference type="ARBA" id="ARBA00023157"/>
    </source>
</evidence>
<dbReference type="AlphaFoldDB" id="A0A843UXK4"/>
<evidence type="ECO:0000256" key="7">
    <source>
        <dbReference type="ARBA" id="ARBA00022801"/>
    </source>
</evidence>
<evidence type="ECO:0000313" key="12">
    <source>
        <dbReference type="Proteomes" id="UP000652761"/>
    </source>
</evidence>
<evidence type="ECO:0000313" key="11">
    <source>
        <dbReference type="EMBL" id="MQL85413.1"/>
    </source>
</evidence>
<dbReference type="PANTHER" id="PTHR33146">
    <property type="entry name" value="ENDONUCLEASE 4"/>
    <property type="match status" value="1"/>
</dbReference>
<dbReference type="GO" id="GO:0000014">
    <property type="term" value="F:single-stranded DNA endodeoxyribonuclease activity"/>
    <property type="evidence" value="ECO:0007669"/>
    <property type="project" value="UniProtKB-ARBA"/>
</dbReference>
<evidence type="ECO:0000256" key="5">
    <source>
        <dbReference type="ARBA" id="ARBA00022723"/>
    </source>
</evidence>
<dbReference type="GO" id="GO:0046872">
    <property type="term" value="F:metal ion binding"/>
    <property type="evidence" value="ECO:0007669"/>
    <property type="project" value="UniProtKB-KW"/>
</dbReference>
<dbReference type="SUPFAM" id="SSF48537">
    <property type="entry name" value="Phospholipase C/P1 nuclease"/>
    <property type="match status" value="1"/>
</dbReference>
<evidence type="ECO:0000256" key="6">
    <source>
        <dbReference type="ARBA" id="ARBA00022759"/>
    </source>
</evidence>
<dbReference type="OrthoDB" id="441446at2759"/>
<name>A0A843UXK4_COLES</name>
<dbReference type="GO" id="GO:0004521">
    <property type="term" value="F:RNA endonuclease activity"/>
    <property type="evidence" value="ECO:0007669"/>
    <property type="project" value="UniProtKB-ARBA"/>
</dbReference>
<dbReference type="PANTHER" id="PTHR33146:SF13">
    <property type="entry name" value="ASPERGILLUS NUCLEASE S1"/>
    <property type="match status" value="1"/>
</dbReference>
<evidence type="ECO:0000256" key="9">
    <source>
        <dbReference type="ARBA" id="ARBA00023180"/>
    </source>
</evidence>
<comment type="similarity">
    <text evidence="2">Belongs to the nuclease type I family.</text>
</comment>
<keyword evidence="8" id="KW-1015">Disulfide bond</keyword>
<keyword evidence="7" id="KW-0378">Hydrolase</keyword>
<comment type="caution">
    <text evidence="11">The sequence shown here is derived from an EMBL/GenBank/DDBJ whole genome shotgun (WGS) entry which is preliminary data.</text>
</comment>
<feature type="chain" id="PRO_5032611518" description="Aspergillus nuclease S1" evidence="10">
    <location>
        <begin position="30"/>
        <end position="108"/>
    </location>
</feature>
<evidence type="ECO:0000256" key="4">
    <source>
        <dbReference type="ARBA" id="ARBA00022722"/>
    </source>
</evidence>
<dbReference type="InterPro" id="IPR003154">
    <property type="entry name" value="S1/P1nuclease"/>
</dbReference>
<dbReference type="Pfam" id="PF02265">
    <property type="entry name" value="S1-P1_nuclease"/>
    <property type="match status" value="1"/>
</dbReference>
<evidence type="ECO:0000256" key="1">
    <source>
        <dbReference type="ARBA" id="ARBA00000245"/>
    </source>
</evidence>
<dbReference type="Gene3D" id="1.10.575.10">
    <property type="entry name" value="P1 Nuclease"/>
    <property type="match status" value="1"/>
</dbReference>
<accession>A0A843UXK4</accession>
<keyword evidence="6" id="KW-0255">Endonuclease</keyword>
<organism evidence="11 12">
    <name type="scientific">Colocasia esculenta</name>
    <name type="common">Wild taro</name>
    <name type="synonym">Arum esculentum</name>
    <dbReference type="NCBI Taxonomy" id="4460"/>
    <lineage>
        <taxon>Eukaryota</taxon>
        <taxon>Viridiplantae</taxon>
        <taxon>Streptophyta</taxon>
        <taxon>Embryophyta</taxon>
        <taxon>Tracheophyta</taxon>
        <taxon>Spermatophyta</taxon>
        <taxon>Magnoliopsida</taxon>
        <taxon>Liliopsida</taxon>
        <taxon>Araceae</taxon>
        <taxon>Aroideae</taxon>
        <taxon>Colocasieae</taxon>
        <taxon>Colocasia</taxon>
    </lineage>
</organism>
<dbReference type="GO" id="GO:0003676">
    <property type="term" value="F:nucleic acid binding"/>
    <property type="evidence" value="ECO:0007669"/>
    <property type="project" value="InterPro"/>
</dbReference>
<evidence type="ECO:0000256" key="3">
    <source>
        <dbReference type="ARBA" id="ARBA00012562"/>
    </source>
</evidence>
<evidence type="ECO:0000256" key="2">
    <source>
        <dbReference type="ARBA" id="ARBA00009547"/>
    </source>
</evidence>
<dbReference type="EMBL" id="NMUH01000827">
    <property type="protein sequence ID" value="MQL85413.1"/>
    <property type="molecule type" value="Genomic_DNA"/>
</dbReference>
<comment type="catalytic activity">
    <reaction evidence="1">
        <text>Endonucleolytic cleavage to 5'-phosphomononucleotide and 5'-phosphooligonucleotide end-products.</text>
        <dbReference type="EC" id="3.1.30.1"/>
    </reaction>
</comment>
<dbReference type="Proteomes" id="UP000652761">
    <property type="component" value="Unassembled WGS sequence"/>
</dbReference>
<keyword evidence="9" id="KW-0325">Glycoprotein</keyword>
<proteinExistence type="inferred from homology"/>
<keyword evidence="10" id="KW-0732">Signal</keyword>
<dbReference type="EC" id="3.1.30.1" evidence="3"/>
<gene>
    <name evidence="11" type="ORF">Taro_017930</name>
</gene>
<keyword evidence="4" id="KW-0540">Nuclease</keyword>
<keyword evidence="12" id="KW-1185">Reference proteome</keyword>